<keyword evidence="3" id="KW-1185">Reference proteome</keyword>
<feature type="domain" description="VPS9" evidence="1">
    <location>
        <begin position="634"/>
        <end position="789"/>
    </location>
</feature>
<dbReference type="Proteomes" id="UP000179807">
    <property type="component" value="Unassembled WGS sequence"/>
</dbReference>
<organism evidence="2 3">
    <name type="scientific">Tritrichomonas foetus</name>
    <dbReference type="NCBI Taxonomy" id="1144522"/>
    <lineage>
        <taxon>Eukaryota</taxon>
        <taxon>Metamonada</taxon>
        <taxon>Parabasalia</taxon>
        <taxon>Tritrichomonadida</taxon>
        <taxon>Tritrichomonadidae</taxon>
        <taxon>Tritrichomonas</taxon>
    </lineage>
</organism>
<sequence>MTEIRPLISYHEECREIDTTRTFQLSEISSARRDLLNKAKTTQEKRCLTSLRSGYCLRMTSQNVRDFVLLPFIRPDGFFVNDKLVHTLGPLKNDVNAFIRSIYSHPDLPKVFAQVSNDTLLDLVPFLPAKVKPRDFLACSTLPALFGHCWSLELRHSYINFLMEVAKNLPQNVFTNFREHWLFECFKNYIHASKIHHFLKLSIGDTMLQLVRENSTHSTRLTKYASDMISRMKDNISAFPQDVRLLLKKFSDLAPTEAQKMSRIEILFIDCILIPAISLPKAYCVLPPSYQLNMSPNGPTKTLNSLAQHLRLILHPTQASLRNIPERDIEDLKKVPFADFLKKLVDIDEEKTDILGPKVTKLMSLLQTDTLVLLFTMSDICLLAKILNGDKLVSREKIPVDKEVNFEFFRYDLQNVDTFKNFDFEKPEIIYNQVEKVEKNELNDASYALFKFLTNAQIYENIPEKLNEYIQFYEEKTKLHKDYKTYSYLNHLVLKLKNIEESQYDEVLIHLQDDIRRHNEYIERNNLIMTRIARMMEQLDAEIVSYNEKADHSYPIIYSALLQLFLENEKTLETNAIEKKDDMMTKKSVFDEFFTNYLIKLKNFIMPIASYTLTGVAIHFHTWLMQMMPLRDFIEMNPSLSEGDERLTIVTKETIDIVCVKPAPKKLSNIFAHPPLFDFIEIELRGAEFVEIPLEAVSYISSAINLIQRMFDLAIGGAPQADEMTPLLNYSLLSSGLNCIYSFKMYLEHFLHELPQTEIKFMSDSYSIALTHFINHVSSLDQFITQVVSEKS</sequence>
<comment type="caution">
    <text evidence="2">The sequence shown here is derived from an EMBL/GenBank/DDBJ whole genome shotgun (WGS) entry which is preliminary data.</text>
</comment>
<evidence type="ECO:0000259" key="1">
    <source>
        <dbReference type="PROSITE" id="PS51205"/>
    </source>
</evidence>
<accession>A0A1J4J5R5</accession>
<dbReference type="OrthoDB" id="10264848at2759"/>
<name>A0A1J4J5R5_9EUKA</name>
<dbReference type="Gene3D" id="1.20.1050.80">
    <property type="entry name" value="VPS9 domain"/>
    <property type="match status" value="1"/>
</dbReference>
<reference evidence="2" key="1">
    <citation type="submission" date="2016-10" db="EMBL/GenBank/DDBJ databases">
        <authorList>
            <person name="Benchimol M."/>
            <person name="Almeida L.G."/>
            <person name="Vasconcelos A.T."/>
            <person name="Perreira-Neves A."/>
            <person name="Rosa I.A."/>
            <person name="Tasca T."/>
            <person name="Bogo M.R."/>
            <person name="de Souza W."/>
        </authorList>
    </citation>
    <scope>NUCLEOTIDE SEQUENCE [LARGE SCALE GENOMIC DNA]</scope>
    <source>
        <strain evidence="2">K</strain>
    </source>
</reference>
<dbReference type="GeneID" id="94847217"/>
<proteinExistence type="predicted"/>
<dbReference type="AlphaFoldDB" id="A0A1J4J5R5"/>
<dbReference type="InterPro" id="IPR037191">
    <property type="entry name" value="VPS9_dom_sf"/>
</dbReference>
<evidence type="ECO:0000313" key="3">
    <source>
        <dbReference type="Proteomes" id="UP000179807"/>
    </source>
</evidence>
<dbReference type="EMBL" id="MLAK01001305">
    <property type="protein sequence ID" value="OHS94584.1"/>
    <property type="molecule type" value="Genomic_DNA"/>
</dbReference>
<dbReference type="InterPro" id="IPR003123">
    <property type="entry name" value="VPS9"/>
</dbReference>
<gene>
    <name evidence="2" type="ORF">TRFO_39225</name>
</gene>
<dbReference type="RefSeq" id="XP_068347721.1">
    <property type="nucleotide sequence ID" value="XM_068512513.1"/>
</dbReference>
<evidence type="ECO:0000313" key="2">
    <source>
        <dbReference type="EMBL" id="OHS94584.1"/>
    </source>
</evidence>
<protein>
    <recommendedName>
        <fullName evidence="1">VPS9 domain-containing protein</fullName>
    </recommendedName>
</protein>
<dbReference type="VEuPathDB" id="TrichDB:TRFO_39225"/>
<dbReference type="PROSITE" id="PS51205">
    <property type="entry name" value="VPS9"/>
    <property type="match status" value="1"/>
</dbReference>